<gene>
    <name evidence="1" type="ORF">LZ016_06250</name>
</gene>
<dbReference type="InterPro" id="IPR039437">
    <property type="entry name" value="FrzH/put_lumazine-bd"/>
</dbReference>
<dbReference type="Pfam" id="PF12893">
    <property type="entry name" value="Lumazine_bd_2"/>
    <property type="match status" value="1"/>
</dbReference>
<sequence length="152" mass="16352">MMIFAFALALQPADRLPLADPASSEASVLAPINEAFRALEAQDSAALLRVVDPDGRVTAVGKLPDGTAARRSRSWTEYASKMRPGHGFKERIINPMIEVDGDVALVWAPFTIEVGGKIVSCGTDHFDMVRQGGAWKIMNITFSTMSTGCLGQ</sequence>
<name>A0ABS9VL55_9SPHN</name>
<evidence type="ECO:0000313" key="2">
    <source>
        <dbReference type="Proteomes" id="UP001203058"/>
    </source>
</evidence>
<dbReference type="RefSeq" id="WP_241446535.1">
    <property type="nucleotide sequence ID" value="NZ_JAKZHW010000001.1"/>
</dbReference>
<dbReference type="Gene3D" id="3.10.450.50">
    <property type="match status" value="1"/>
</dbReference>
<organism evidence="1 2">
    <name type="scientific">Sphingomonas telluris</name>
    <dbReference type="NCBI Taxonomy" id="2907998"/>
    <lineage>
        <taxon>Bacteria</taxon>
        <taxon>Pseudomonadati</taxon>
        <taxon>Pseudomonadota</taxon>
        <taxon>Alphaproteobacteria</taxon>
        <taxon>Sphingomonadales</taxon>
        <taxon>Sphingomonadaceae</taxon>
        <taxon>Sphingomonas</taxon>
    </lineage>
</organism>
<keyword evidence="2" id="KW-1185">Reference proteome</keyword>
<dbReference type="InterPro" id="IPR032710">
    <property type="entry name" value="NTF2-like_dom_sf"/>
</dbReference>
<protein>
    <submittedName>
        <fullName evidence="1">Nuclear transport factor 2 family protein</fullName>
    </submittedName>
</protein>
<comment type="caution">
    <text evidence="1">The sequence shown here is derived from an EMBL/GenBank/DDBJ whole genome shotgun (WGS) entry which is preliminary data.</text>
</comment>
<dbReference type="Proteomes" id="UP001203058">
    <property type="component" value="Unassembled WGS sequence"/>
</dbReference>
<proteinExistence type="predicted"/>
<dbReference type="SUPFAM" id="SSF54427">
    <property type="entry name" value="NTF2-like"/>
    <property type="match status" value="1"/>
</dbReference>
<reference evidence="1 2" key="1">
    <citation type="submission" date="2022-03" db="EMBL/GenBank/DDBJ databases">
        <authorList>
            <person name="Jo J.-H."/>
            <person name="Im W.-T."/>
        </authorList>
    </citation>
    <scope>NUCLEOTIDE SEQUENCE [LARGE SCALE GENOMIC DNA]</scope>
    <source>
        <strain evidence="1 2">SM33</strain>
    </source>
</reference>
<accession>A0ABS9VL55</accession>
<dbReference type="EMBL" id="JAKZHW010000001">
    <property type="protein sequence ID" value="MCH8615700.1"/>
    <property type="molecule type" value="Genomic_DNA"/>
</dbReference>
<evidence type="ECO:0000313" key="1">
    <source>
        <dbReference type="EMBL" id="MCH8615700.1"/>
    </source>
</evidence>